<feature type="transmembrane region" description="Helical" evidence="1">
    <location>
        <begin position="115"/>
        <end position="132"/>
    </location>
</feature>
<keyword evidence="3" id="KW-1185">Reference proteome</keyword>
<keyword evidence="1" id="KW-0472">Membrane</keyword>
<dbReference type="RefSeq" id="WP_068444031.1">
    <property type="nucleotide sequence ID" value="NZ_LXEW01000003.1"/>
</dbReference>
<feature type="transmembrane region" description="Helical" evidence="1">
    <location>
        <begin position="91"/>
        <end position="109"/>
    </location>
</feature>
<feature type="transmembrane region" description="Helical" evidence="1">
    <location>
        <begin position="57"/>
        <end position="79"/>
    </location>
</feature>
<dbReference type="EMBL" id="LXEW01000003">
    <property type="protein sequence ID" value="OAT55047.1"/>
    <property type="molecule type" value="Genomic_DNA"/>
</dbReference>
<dbReference type="Proteomes" id="UP000078224">
    <property type="component" value="Unassembled WGS sequence"/>
</dbReference>
<organism evidence="2 3">
    <name type="scientific">Providencia heimbachae ATCC 35613</name>
    <dbReference type="NCBI Taxonomy" id="1354272"/>
    <lineage>
        <taxon>Bacteria</taxon>
        <taxon>Pseudomonadati</taxon>
        <taxon>Pseudomonadota</taxon>
        <taxon>Gammaproteobacteria</taxon>
        <taxon>Enterobacterales</taxon>
        <taxon>Morganellaceae</taxon>
        <taxon>Providencia</taxon>
    </lineage>
</organism>
<keyword evidence="1" id="KW-1133">Transmembrane helix</keyword>
<evidence type="ECO:0000313" key="2">
    <source>
        <dbReference type="EMBL" id="OAT55047.1"/>
    </source>
</evidence>
<keyword evidence="1" id="KW-0812">Transmembrane</keyword>
<dbReference type="InterPro" id="IPR019690">
    <property type="entry name" value="DUF2569"/>
</dbReference>
<feature type="transmembrane region" description="Helical" evidence="1">
    <location>
        <begin position="12"/>
        <end position="37"/>
    </location>
</feature>
<accession>A0A1B7K4G4</accession>
<dbReference type="PATRIC" id="fig|1354272.4.peg.203"/>
<dbReference type="AlphaFoldDB" id="A0A1B7K4G4"/>
<name>A0A1B7K4G4_9GAMM</name>
<sequence>MTSVYNANRITGWLLVPATYLLLTFLAVCSMTVMYIIKLYEIVTTVENWTSYIPAQWYLSFAISIAMTVFSVHVLQLMFSHSRHFPRRFTIWLLILLVIGLKTFAFSTIDDAEAVQVLAWPLLGAGFLVPYLKRSKRVKMTFTQDR</sequence>
<reference evidence="2 3" key="1">
    <citation type="submission" date="2016-04" db="EMBL/GenBank/DDBJ databases">
        <title>ATOL: Assembling a taxonomically balanced genome-scale reconstruction of the evolutionary history of the Enterobacteriaceae.</title>
        <authorList>
            <person name="Plunkett G.III."/>
            <person name="Neeno-Eckwall E.C."/>
            <person name="Glasner J.D."/>
            <person name="Perna N.T."/>
        </authorList>
    </citation>
    <scope>NUCLEOTIDE SEQUENCE [LARGE SCALE GENOMIC DNA]</scope>
    <source>
        <strain evidence="2 3">ATCC 35613</strain>
    </source>
</reference>
<evidence type="ECO:0000256" key="1">
    <source>
        <dbReference type="SAM" id="Phobius"/>
    </source>
</evidence>
<comment type="caution">
    <text evidence="2">The sequence shown here is derived from an EMBL/GenBank/DDBJ whole genome shotgun (WGS) entry which is preliminary data.</text>
</comment>
<protein>
    <submittedName>
        <fullName evidence="2">Putative membrane protein</fullName>
    </submittedName>
</protein>
<dbReference type="OrthoDB" id="6504677at2"/>
<evidence type="ECO:0000313" key="3">
    <source>
        <dbReference type="Proteomes" id="UP000078224"/>
    </source>
</evidence>
<proteinExistence type="predicted"/>
<dbReference type="Pfam" id="PF10754">
    <property type="entry name" value="DUF2569"/>
    <property type="match status" value="1"/>
</dbReference>
<gene>
    <name evidence="2" type="ORF">M998_0197</name>
</gene>